<feature type="compositionally biased region" description="Polar residues" evidence="1">
    <location>
        <begin position="1"/>
        <end position="14"/>
    </location>
</feature>
<feature type="region of interest" description="Disordered" evidence="1">
    <location>
        <begin position="1"/>
        <end position="22"/>
    </location>
</feature>
<proteinExistence type="predicted"/>
<name>A0A9N9P3F3_9GLOM</name>
<evidence type="ECO:0000313" key="3">
    <source>
        <dbReference type="Proteomes" id="UP000789405"/>
    </source>
</evidence>
<reference evidence="2" key="1">
    <citation type="submission" date="2021-06" db="EMBL/GenBank/DDBJ databases">
        <authorList>
            <person name="Kallberg Y."/>
            <person name="Tangrot J."/>
            <person name="Rosling A."/>
        </authorList>
    </citation>
    <scope>NUCLEOTIDE SEQUENCE</scope>
    <source>
        <strain evidence="2">MA453B</strain>
    </source>
</reference>
<dbReference type="Proteomes" id="UP000789405">
    <property type="component" value="Unassembled WGS sequence"/>
</dbReference>
<keyword evidence="3" id="KW-1185">Reference proteome</keyword>
<feature type="non-terminal residue" evidence="2">
    <location>
        <position position="1"/>
    </location>
</feature>
<feature type="compositionally biased region" description="Polar residues" evidence="1">
    <location>
        <begin position="50"/>
        <end position="76"/>
    </location>
</feature>
<protein>
    <submittedName>
        <fullName evidence="2">20414_t:CDS:1</fullName>
    </submittedName>
</protein>
<feature type="region of interest" description="Disordered" evidence="1">
    <location>
        <begin position="49"/>
        <end position="76"/>
    </location>
</feature>
<feature type="non-terminal residue" evidence="2">
    <location>
        <position position="76"/>
    </location>
</feature>
<dbReference type="AlphaFoldDB" id="A0A9N9P3F3"/>
<sequence length="76" mass="8780">ECTEDFQASPNNPFSKKKEKRIQKENQIFEDSQIEQNEIDDSQVIPSDINIIQPNSSNDNWETDSQSLLLNIEPSQ</sequence>
<evidence type="ECO:0000313" key="2">
    <source>
        <dbReference type="EMBL" id="CAG8780930.1"/>
    </source>
</evidence>
<organism evidence="2 3">
    <name type="scientific">Dentiscutata erythropus</name>
    <dbReference type="NCBI Taxonomy" id="1348616"/>
    <lineage>
        <taxon>Eukaryota</taxon>
        <taxon>Fungi</taxon>
        <taxon>Fungi incertae sedis</taxon>
        <taxon>Mucoromycota</taxon>
        <taxon>Glomeromycotina</taxon>
        <taxon>Glomeromycetes</taxon>
        <taxon>Diversisporales</taxon>
        <taxon>Gigasporaceae</taxon>
        <taxon>Dentiscutata</taxon>
    </lineage>
</organism>
<dbReference type="EMBL" id="CAJVPY010021832">
    <property type="protein sequence ID" value="CAG8780930.1"/>
    <property type="molecule type" value="Genomic_DNA"/>
</dbReference>
<evidence type="ECO:0000256" key="1">
    <source>
        <dbReference type="SAM" id="MobiDB-lite"/>
    </source>
</evidence>
<gene>
    <name evidence="2" type="ORF">DERYTH_LOCUS19638</name>
</gene>
<dbReference type="OrthoDB" id="10567019at2759"/>
<accession>A0A9N9P3F3</accession>
<comment type="caution">
    <text evidence="2">The sequence shown here is derived from an EMBL/GenBank/DDBJ whole genome shotgun (WGS) entry which is preliminary data.</text>
</comment>